<dbReference type="CDD" id="cd00093">
    <property type="entry name" value="HTH_XRE"/>
    <property type="match status" value="1"/>
</dbReference>
<dbReference type="AlphaFoldDB" id="A0A2A6Z9R2"/>
<dbReference type="Proteomes" id="UP000220752">
    <property type="component" value="Unassembled WGS sequence"/>
</dbReference>
<dbReference type="SUPFAM" id="SSF47413">
    <property type="entry name" value="lambda repressor-like DNA-binding domains"/>
    <property type="match status" value="1"/>
</dbReference>
<feature type="domain" description="HTH cro/C1-type" evidence="1">
    <location>
        <begin position="12"/>
        <end position="66"/>
    </location>
</feature>
<reference evidence="2 3" key="1">
    <citation type="journal article" date="2017" name="Front. Microbiol.">
        <title>New Insights into the Diversity of the Genus Faecalibacterium.</title>
        <authorList>
            <person name="Benevides L."/>
            <person name="Burman S."/>
            <person name="Martin R."/>
            <person name="Robert V."/>
            <person name="Thomas M."/>
            <person name="Miquel S."/>
            <person name="Chain F."/>
            <person name="Sokol H."/>
            <person name="Bermudez-Humaran L.G."/>
            <person name="Morrison M."/>
            <person name="Langella P."/>
            <person name="Azevedo V.A."/>
            <person name="Chatel J.M."/>
            <person name="Soares S."/>
        </authorList>
    </citation>
    <scope>NUCLEOTIDE SEQUENCE [LARGE SCALE GENOMIC DNA]</scope>
    <source>
        <strain evidence="3">CNCM I-4540</strain>
    </source>
</reference>
<evidence type="ECO:0000313" key="2">
    <source>
        <dbReference type="EMBL" id="PDX58110.1"/>
    </source>
</evidence>
<protein>
    <submittedName>
        <fullName evidence="2">Transcriptional regulator</fullName>
    </submittedName>
</protein>
<evidence type="ECO:0000313" key="3">
    <source>
        <dbReference type="Proteomes" id="UP000220752"/>
    </source>
</evidence>
<dbReference type="InterPro" id="IPR001387">
    <property type="entry name" value="Cro/C1-type_HTH"/>
</dbReference>
<name>A0A2A6Z9R2_9FIRM</name>
<dbReference type="EMBL" id="NMTQ01000034">
    <property type="protein sequence ID" value="PDX58110.1"/>
    <property type="molecule type" value="Genomic_DNA"/>
</dbReference>
<gene>
    <name evidence="2" type="ORF">CGS46_09230</name>
</gene>
<proteinExistence type="predicted"/>
<dbReference type="PROSITE" id="PS50943">
    <property type="entry name" value="HTH_CROC1"/>
    <property type="match status" value="1"/>
</dbReference>
<dbReference type="InterPro" id="IPR010982">
    <property type="entry name" value="Lambda_DNA-bd_dom_sf"/>
</dbReference>
<evidence type="ECO:0000259" key="1">
    <source>
        <dbReference type="PROSITE" id="PS50943"/>
    </source>
</evidence>
<dbReference type="Gene3D" id="1.10.260.40">
    <property type="entry name" value="lambda repressor-like DNA-binding domains"/>
    <property type="match status" value="1"/>
</dbReference>
<keyword evidence="3" id="KW-1185">Reference proteome</keyword>
<dbReference type="Pfam" id="PF01381">
    <property type="entry name" value="HTH_3"/>
    <property type="match status" value="1"/>
</dbReference>
<dbReference type="GO" id="GO:0003677">
    <property type="term" value="F:DNA binding"/>
    <property type="evidence" value="ECO:0007669"/>
    <property type="project" value="InterPro"/>
</dbReference>
<organism evidence="2 3">
    <name type="scientific">Faecalibacterium langellae</name>
    <dbReference type="NCBI Taxonomy" id="3435293"/>
    <lineage>
        <taxon>Bacteria</taxon>
        <taxon>Bacillati</taxon>
        <taxon>Bacillota</taxon>
        <taxon>Clostridia</taxon>
        <taxon>Eubacteriales</taxon>
        <taxon>Oscillospiraceae</taxon>
        <taxon>Faecalibacterium</taxon>
    </lineage>
</organism>
<accession>A0A2A6Z9R2</accession>
<dbReference type="SMART" id="SM00530">
    <property type="entry name" value="HTH_XRE"/>
    <property type="match status" value="1"/>
</dbReference>
<comment type="caution">
    <text evidence="2">The sequence shown here is derived from an EMBL/GenBank/DDBJ whole genome shotgun (WGS) entry which is preliminary data.</text>
</comment>
<sequence length="126" mass="14472">MLDVNMMIANNIQNQLKKANKKQIDLAEGIGVSRQTMSKIMNGARAINAIELHKISEYLHVPMETLMKMPEHPVDTNVIHAFMGRVKTPEARRGIQIADELSDMILFHTKVYENGKRMEQPWEDNE</sequence>